<dbReference type="EMBL" id="CAFBNF010000140">
    <property type="protein sequence ID" value="CAB4948073.1"/>
    <property type="molecule type" value="Genomic_DNA"/>
</dbReference>
<feature type="domain" description="Rv2993c-like N-terminal" evidence="4">
    <location>
        <begin position="1"/>
        <end position="63"/>
    </location>
</feature>
<gene>
    <name evidence="5" type="ORF">UFOPK3773_01248</name>
</gene>
<comment type="similarity">
    <text evidence="1">Belongs to the FAH family.</text>
</comment>
<dbReference type="Pfam" id="PF10370">
    <property type="entry name" value="Rv2993c-like_N"/>
    <property type="match status" value="1"/>
</dbReference>
<name>A0A6J7JYS2_9ZZZZ</name>
<dbReference type="Pfam" id="PF01557">
    <property type="entry name" value="FAA_hydrolase"/>
    <property type="match status" value="1"/>
</dbReference>
<reference evidence="5" key="1">
    <citation type="submission" date="2020-05" db="EMBL/GenBank/DDBJ databases">
        <authorList>
            <person name="Chiriac C."/>
            <person name="Salcher M."/>
            <person name="Ghai R."/>
            <person name="Kavagutti S V."/>
        </authorList>
    </citation>
    <scope>NUCLEOTIDE SEQUENCE</scope>
</reference>
<keyword evidence="2" id="KW-0479">Metal-binding</keyword>
<feature type="domain" description="Fumarylacetoacetase-like C-terminal" evidence="3">
    <location>
        <begin position="68"/>
        <end position="262"/>
    </location>
</feature>
<proteinExistence type="inferred from homology"/>
<protein>
    <submittedName>
        <fullName evidence="5">Unannotated protein</fullName>
    </submittedName>
</protein>
<organism evidence="5">
    <name type="scientific">freshwater metagenome</name>
    <dbReference type="NCBI Taxonomy" id="449393"/>
    <lineage>
        <taxon>unclassified sequences</taxon>
        <taxon>metagenomes</taxon>
        <taxon>ecological metagenomes</taxon>
    </lineage>
</organism>
<sequence>MKIARFAHGDQGGEVSFGVVGGLDEHDEPTDATDISELAGHPFGPVDLTGRVFPLRDVRLLAPVLPSKIVAVGRNYADHVAEMGNTIPPEPMIFLKPSTSIVGPGDAIRLPASSEQVEHEAELAVVVGRLCKDVPVERALEVVLGYTCANDVSARDFQRSDGQWGRAKGFDTFCPLGPWISTGIDPADLGIMCAVGDDVRQRSTTAALLRDVATLVSWISHVMTLLPGDVILTGTPAGVGPLVAGDVVQVSIDGIGTLENPVISA</sequence>
<evidence type="ECO:0000256" key="2">
    <source>
        <dbReference type="ARBA" id="ARBA00022723"/>
    </source>
</evidence>
<dbReference type="InterPro" id="IPR018833">
    <property type="entry name" value="Rv2993c-like_N"/>
</dbReference>
<dbReference type="InterPro" id="IPR011234">
    <property type="entry name" value="Fumarylacetoacetase-like_C"/>
</dbReference>
<dbReference type="PANTHER" id="PTHR42796">
    <property type="entry name" value="FUMARYLACETOACETATE HYDROLASE DOMAIN-CONTAINING PROTEIN 2A-RELATED"/>
    <property type="match status" value="1"/>
</dbReference>
<evidence type="ECO:0000259" key="4">
    <source>
        <dbReference type="Pfam" id="PF10370"/>
    </source>
</evidence>
<dbReference type="Gene3D" id="3.90.850.10">
    <property type="entry name" value="Fumarylacetoacetase-like, C-terminal domain"/>
    <property type="match status" value="1"/>
</dbReference>
<dbReference type="AlphaFoldDB" id="A0A6J7JYS2"/>
<dbReference type="Gene3D" id="2.30.30.370">
    <property type="entry name" value="FAH"/>
    <property type="match status" value="1"/>
</dbReference>
<dbReference type="InterPro" id="IPR051121">
    <property type="entry name" value="FAH"/>
</dbReference>
<dbReference type="GO" id="GO:0046872">
    <property type="term" value="F:metal ion binding"/>
    <property type="evidence" value="ECO:0007669"/>
    <property type="project" value="UniProtKB-KW"/>
</dbReference>
<dbReference type="SUPFAM" id="SSF56529">
    <property type="entry name" value="FAH"/>
    <property type="match status" value="1"/>
</dbReference>
<dbReference type="PANTHER" id="PTHR42796:SF4">
    <property type="entry name" value="FUMARYLACETOACETATE HYDROLASE DOMAIN-CONTAINING PROTEIN 2A"/>
    <property type="match status" value="1"/>
</dbReference>
<dbReference type="InterPro" id="IPR036663">
    <property type="entry name" value="Fumarylacetoacetase_C_sf"/>
</dbReference>
<evidence type="ECO:0000256" key="1">
    <source>
        <dbReference type="ARBA" id="ARBA00010211"/>
    </source>
</evidence>
<evidence type="ECO:0000259" key="3">
    <source>
        <dbReference type="Pfam" id="PF01557"/>
    </source>
</evidence>
<dbReference type="GO" id="GO:0019752">
    <property type="term" value="P:carboxylic acid metabolic process"/>
    <property type="evidence" value="ECO:0007669"/>
    <property type="project" value="UniProtKB-ARBA"/>
</dbReference>
<accession>A0A6J7JYS2</accession>
<dbReference type="FunFam" id="3.90.850.10:FF:000002">
    <property type="entry name" value="2-hydroxyhepta-2,4-diene-1,7-dioate isomerase"/>
    <property type="match status" value="1"/>
</dbReference>
<dbReference type="GO" id="GO:0016853">
    <property type="term" value="F:isomerase activity"/>
    <property type="evidence" value="ECO:0007669"/>
    <property type="project" value="UniProtKB-ARBA"/>
</dbReference>
<evidence type="ECO:0000313" key="5">
    <source>
        <dbReference type="EMBL" id="CAB4948073.1"/>
    </source>
</evidence>